<dbReference type="EMBL" id="CP120373">
    <property type="protein sequence ID" value="WEX88003.1"/>
    <property type="molecule type" value="Genomic_DNA"/>
</dbReference>
<evidence type="ECO:0000313" key="3">
    <source>
        <dbReference type="Proteomes" id="UP001229355"/>
    </source>
</evidence>
<keyword evidence="1" id="KW-0732">Signal</keyword>
<dbReference type="RefSeq" id="WP_280660017.1">
    <property type="nucleotide sequence ID" value="NZ_CP120373.1"/>
</dbReference>
<organism evidence="2 3">
    <name type="scientific">Sinorhizobium garamanticum</name>
    <dbReference type="NCBI Taxonomy" id="680247"/>
    <lineage>
        <taxon>Bacteria</taxon>
        <taxon>Pseudomonadati</taxon>
        <taxon>Pseudomonadota</taxon>
        <taxon>Alphaproteobacteria</taxon>
        <taxon>Hyphomicrobiales</taxon>
        <taxon>Rhizobiaceae</taxon>
        <taxon>Sinorhizobium/Ensifer group</taxon>
        <taxon>Sinorhizobium</taxon>
    </lineage>
</organism>
<feature type="signal peptide" evidence="1">
    <location>
        <begin position="1"/>
        <end position="19"/>
    </location>
</feature>
<sequence length="117" mass="13290">MKLQLVAALILSLSTAVSAQERKRHVPRYHYFHCTAVHRILAEAYRHAGNKVSEAAQRVKADRLYQEGKRDLIEVGKDPSEADGRVQKFIDEIIGKLEADPKLIRVYVFGCDEDEKA</sequence>
<accession>A0ABY8DGE4</accession>
<reference evidence="2 3" key="1">
    <citation type="submission" date="2023-03" db="EMBL/GenBank/DDBJ databases">
        <authorList>
            <person name="Kaur S."/>
            <person name="Espinosa-Saiz D."/>
            <person name="Velazquez E."/>
            <person name="Menendez E."/>
            <person name="diCenzo G.C."/>
        </authorList>
    </citation>
    <scope>NUCLEOTIDE SEQUENCE [LARGE SCALE GENOMIC DNA]</scope>
    <source>
        <strain evidence="2 3">LMG 24692</strain>
    </source>
</reference>
<protein>
    <submittedName>
        <fullName evidence="2">Uncharacterized protein</fullName>
    </submittedName>
</protein>
<proteinExistence type="predicted"/>
<dbReference type="Proteomes" id="UP001229355">
    <property type="component" value="Chromosome 1"/>
</dbReference>
<name>A0ABY8DGE4_9HYPH</name>
<gene>
    <name evidence="2" type="ORF">PZN02_000449</name>
</gene>
<evidence type="ECO:0000313" key="2">
    <source>
        <dbReference type="EMBL" id="WEX88003.1"/>
    </source>
</evidence>
<feature type="chain" id="PRO_5046919984" evidence="1">
    <location>
        <begin position="20"/>
        <end position="117"/>
    </location>
</feature>
<keyword evidence="3" id="KW-1185">Reference proteome</keyword>
<evidence type="ECO:0000256" key="1">
    <source>
        <dbReference type="SAM" id="SignalP"/>
    </source>
</evidence>